<dbReference type="InterPro" id="IPR051061">
    <property type="entry name" value="Zinc_finger_trans_reg"/>
</dbReference>
<evidence type="ECO:0000256" key="3">
    <source>
        <dbReference type="ARBA" id="ARBA00022771"/>
    </source>
</evidence>
<feature type="compositionally biased region" description="Polar residues" evidence="9">
    <location>
        <begin position="184"/>
        <end position="208"/>
    </location>
</feature>
<organism evidence="11 12">
    <name type="scientific">Exophiala bonariae</name>
    <dbReference type="NCBI Taxonomy" id="1690606"/>
    <lineage>
        <taxon>Eukaryota</taxon>
        <taxon>Fungi</taxon>
        <taxon>Dikarya</taxon>
        <taxon>Ascomycota</taxon>
        <taxon>Pezizomycotina</taxon>
        <taxon>Eurotiomycetes</taxon>
        <taxon>Chaetothyriomycetidae</taxon>
        <taxon>Chaetothyriales</taxon>
        <taxon>Herpotrichiellaceae</taxon>
        <taxon>Exophiala</taxon>
    </lineage>
</organism>
<evidence type="ECO:0000256" key="4">
    <source>
        <dbReference type="ARBA" id="ARBA00022833"/>
    </source>
</evidence>
<protein>
    <recommendedName>
        <fullName evidence="10">C2H2-type domain-containing protein</fullName>
    </recommendedName>
</protein>
<comment type="caution">
    <text evidence="11">The sequence shown here is derived from an EMBL/GenBank/DDBJ whole genome shotgun (WGS) entry which is preliminary data.</text>
</comment>
<evidence type="ECO:0000256" key="7">
    <source>
        <dbReference type="ARBA" id="ARBA00023242"/>
    </source>
</evidence>
<dbReference type="GO" id="GO:0008270">
    <property type="term" value="F:zinc ion binding"/>
    <property type="evidence" value="ECO:0007669"/>
    <property type="project" value="UniProtKB-KW"/>
</dbReference>
<keyword evidence="6" id="KW-0804">Transcription</keyword>
<dbReference type="RefSeq" id="XP_064704273.1">
    <property type="nucleotide sequence ID" value="XM_064849059.1"/>
</dbReference>
<sequence length="437" mass="48617">MKIKCTYANCFKHFDTKKAMIAHKKRDPDHSYCERCDVDCDDDMLYFIHQLGSQAHNCCPVCGTEFHSVAARDIHVEQMHRQSQKLECVGCNSRFTSAASLMFHIEQDECRVIRQSDFKIQRAERQLEKEVWESANDPSAFGLPLIATRHQSQSQGTTAGNLLDDEPTSRPVRSLQNAIGGPISASSLQQFPPLNSTGITTASGSHSHTAPVGPHDLIDLDSAIVDMKQLRISQAALQRNIGALEGTTKASYKVEAWLNSNDPSSKPPQDDDKEIASLYDKKSPAVDEVTKPEPTVTLSSINENHNHIVTLPASSVLSATTSMTDVERFWDAVQQQYECPAYRCKRKFNRARDFREHLLSPVHAGGEVICPTCLKRFRTTASWVAHTESASKKCDIRNSANFNTVMREITGGLLSTSGNMDDGTTPNFVAPRNNIHW</sequence>
<dbReference type="Gene3D" id="3.30.160.60">
    <property type="entry name" value="Classic Zinc Finger"/>
    <property type="match status" value="2"/>
</dbReference>
<reference evidence="11 12" key="1">
    <citation type="submission" date="2023-08" db="EMBL/GenBank/DDBJ databases">
        <title>Black Yeasts Isolated from many extreme environments.</title>
        <authorList>
            <person name="Coleine C."/>
            <person name="Stajich J.E."/>
            <person name="Selbmann L."/>
        </authorList>
    </citation>
    <scope>NUCLEOTIDE SEQUENCE [LARGE SCALE GENOMIC DNA]</scope>
    <source>
        <strain evidence="11 12">CCFEE 5792</strain>
    </source>
</reference>
<evidence type="ECO:0000256" key="6">
    <source>
        <dbReference type="ARBA" id="ARBA00023163"/>
    </source>
</evidence>
<dbReference type="PANTHER" id="PTHR46179:SF13">
    <property type="entry name" value="C2H2-TYPE DOMAIN-CONTAINING PROTEIN"/>
    <property type="match status" value="1"/>
</dbReference>
<dbReference type="GO" id="GO:0005634">
    <property type="term" value="C:nucleus"/>
    <property type="evidence" value="ECO:0007669"/>
    <property type="project" value="UniProtKB-SubCell"/>
</dbReference>
<feature type="compositionally biased region" description="Polar residues" evidence="9">
    <location>
        <begin position="150"/>
        <end position="160"/>
    </location>
</feature>
<feature type="domain" description="C2H2-type" evidence="10">
    <location>
        <begin position="337"/>
        <end position="368"/>
    </location>
</feature>
<gene>
    <name evidence="11" type="ORF">LTR84_005491</name>
</gene>
<dbReference type="Proteomes" id="UP001358417">
    <property type="component" value="Unassembled WGS sequence"/>
</dbReference>
<evidence type="ECO:0000256" key="5">
    <source>
        <dbReference type="ARBA" id="ARBA00023015"/>
    </source>
</evidence>
<proteinExistence type="predicted"/>
<dbReference type="GO" id="GO:0006357">
    <property type="term" value="P:regulation of transcription by RNA polymerase II"/>
    <property type="evidence" value="ECO:0007669"/>
    <property type="project" value="TreeGrafter"/>
</dbReference>
<dbReference type="PROSITE" id="PS00028">
    <property type="entry name" value="ZINC_FINGER_C2H2_1"/>
    <property type="match status" value="2"/>
</dbReference>
<evidence type="ECO:0000313" key="11">
    <source>
        <dbReference type="EMBL" id="KAK5049068.1"/>
    </source>
</evidence>
<accession>A0AAV9N4A1</accession>
<evidence type="ECO:0000259" key="10">
    <source>
        <dbReference type="PROSITE" id="PS50157"/>
    </source>
</evidence>
<evidence type="ECO:0000256" key="8">
    <source>
        <dbReference type="PROSITE-ProRule" id="PRU00042"/>
    </source>
</evidence>
<comment type="subcellular location">
    <subcellularLocation>
        <location evidence="1">Nucleus</location>
    </subcellularLocation>
</comment>
<dbReference type="InterPro" id="IPR013087">
    <property type="entry name" value="Znf_C2H2_type"/>
</dbReference>
<keyword evidence="4" id="KW-0862">Zinc</keyword>
<dbReference type="SMART" id="SM00355">
    <property type="entry name" value="ZnF_C2H2"/>
    <property type="match status" value="4"/>
</dbReference>
<keyword evidence="5" id="KW-0805">Transcription regulation</keyword>
<feature type="region of interest" description="Disordered" evidence="9">
    <location>
        <begin position="150"/>
        <end position="214"/>
    </location>
</feature>
<keyword evidence="12" id="KW-1185">Reference proteome</keyword>
<evidence type="ECO:0000256" key="9">
    <source>
        <dbReference type="SAM" id="MobiDB-lite"/>
    </source>
</evidence>
<name>A0AAV9N4A1_9EURO</name>
<keyword evidence="2" id="KW-0479">Metal-binding</keyword>
<dbReference type="AlphaFoldDB" id="A0AAV9N4A1"/>
<evidence type="ECO:0000256" key="1">
    <source>
        <dbReference type="ARBA" id="ARBA00004123"/>
    </source>
</evidence>
<dbReference type="PANTHER" id="PTHR46179">
    <property type="entry name" value="ZINC FINGER PROTEIN"/>
    <property type="match status" value="1"/>
</dbReference>
<evidence type="ECO:0000313" key="12">
    <source>
        <dbReference type="Proteomes" id="UP001358417"/>
    </source>
</evidence>
<dbReference type="Pfam" id="PF24666">
    <property type="entry name" value="zf-C2H2_fungi_2"/>
    <property type="match status" value="1"/>
</dbReference>
<dbReference type="EMBL" id="JAVRRD010000020">
    <property type="protein sequence ID" value="KAK5049068.1"/>
    <property type="molecule type" value="Genomic_DNA"/>
</dbReference>
<dbReference type="GeneID" id="89973668"/>
<evidence type="ECO:0000256" key="2">
    <source>
        <dbReference type="ARBA" id="ARBA00022723"/>
    </source>
</evidence>
<dbReference type="PROSITE" id="PS50157">
    <property type="entry name" value="ZINC_FINGER_C2H2_2"/>
    <property type="match status" value="1"/>
</dbReference>
<keyword evidence="7" id="KW-0539">Nucleus</keyword>
<keyword evidence="3 8" id="KW-0863">Zinc-finger</keyword>